<dbReference type="NCBIfam" id="TIGR04183">
    <property type="entry name" value="Por_Secre_tail"/>
    <property type="match status" value="1"/>
</dbReference>
<dbReference type="EMBL" id="LT899436">
    <property type="protein sequence ID" value="SNR14353.1"/>
    <property type="molecule type" value="Genomic_DNA"/>
</dbReference>
<keyword evidence="1" id="KW-0732">Signal</keyword>
<dbReference type="KEGG" id="tje:TJEJU_0573"/>
<dbReference type="Pfam" id="PF00041">
    <property type="entry name" value="fn3"/>
    <property type="match status" value="1"/>
</dbReference>
<feature type="domain" description="Fibronectin type-III" evidence="2">
    <location>
        <begin position="889"/>
        <end position="983"/>
    </location>
</feature>
<proteinExistence type="predicted"/>
<name>A0A238U573_9FLAO</name>
<dbReference type="Gene3D" id="2.80.10.50">
    <property type="match status" value="1"/>
</dbReference>
<dbReference type="OrthoDB" id="9763537at2"/>
<dbReference type="CDD" id="cd00063">
    <property type="entry name" value="FN3"/>
    <property type="match status" value="2"/>
</dbReference>
<protein>
    <recommendedName>
        <fullName evidence="2">Fibronectin type-III domain-containing protein</fullName>
    </recommendedName>
</protein>
<dbReference type="InterPro" id="IPR003961">
    <property type="entry name" value="FN3_dom"/>
</dbReference>
<dbReference type="Pfam" id="PF07602">
    <property type="entry name" value="DUF1565"/>
    <property type="match status" value="1"/>
</dbReference>
<dbReference type="InterPro" id="IPR011050">
    <property type="entry name" value="Pectin_lyase_fold/virulence"/>
</dbReference>
<dbReference type="SMART" id="SM00710">
    <property type="entry name" value="PbH1"/>
    <property type="match status" value="5"/>
</dbReference>
<evidence type="ECO:0000259" key="2">
    <source>
        <dbReference type="PROSITE" id="PS50853"/>
    </source>
</evidence>
<dbReference type="SUPFAM" id="SSF49265">
    <property type="entry name" value="Fibronectin type III"/>
    <property type="match status" value="1"/>
</dbReference>
<dbReference type="PANTHER" id="PTHR36453">
    <property type="entry name" value="SECRETED PROTEIN-RELATED"/>
    <property type="match status" value="1"/>
</dbReference>
<dbReference type="SUPFAM" id="SSF51126">
    <property type="entry name" value="Pectin lyase-like"/>
    <property type="match status" value="1"/>
</dbReference>
<dbReference type="InterPro" id="IPR013783">
    <property type="entry name" value="Ig-like_fold"/>
</dbReference>
<dbReference type="Gene3D" id="2.160.20.10">
    <property type="entry name" value="Single-stranded right-handed beta-helix, Pectin lyase-like"/>
    <property type="match status" value="2"/>
</dbReference>
<dbReference type="InterPro" id="IPR000772">
    <property type="entry name" value="Ricin_B_lectin"/>
</dbReference>
<organism evidence="3 4">
    <name type="scientific">Tenacibaculum jejuense</name>
    <dbReference type="NCBI Taxonomy" id="584609"/>
    <lineage>
        <taxon>Bacteria</taxon>
        <taxon>Pseudomonadati</taxon>
        <taxon>Bacteroidota</taxon>
        <taxon>Flavobacteriia</taxon>
        <taxon>Flavobacteriales</taxon>
        <taxon>Flavobacteriaceae</taxon>
        <taxon>Tenacibaculum</taxon>
    </lineage>
</organism>
<dbReference type="InterPro" id="IPR011459">
    <property type="entry name" value="DUF1565"/>
</dbReference>
<feature type="domain" description="Fibronectin type-III" evidence="2">
    <location>
        <begin position="786"/>
        <end position="880"/>
    </location>
</feature>
<keyword evidence="4" id="KW-1185">Reference proteome</keyword>
<sequence>MLFIVHLSHARDIYVSKKGNDSNNGSANAPFLTINKASAVAQPGDIIVIGGGTYEEVIRPARSGRAGAPIVYTSKPGEKVIITAMQALNGWQKDKGSIYKTKVNWDLGQENFVMNGNVAMDLARWPNNTDGKPFTLNSLRNDGGSNKNVSNGAFLTSSKIPNINWKGGAIFFYGDRPGSGWIAWKAFITSSSSGRVNFNLDKNPTWIRTFHDPASKGDFYLEGVKDALDYQNEWWFNSKTKELFVQMPNGTAPVNGKVQMRRRKVTIDLNQRNFIEIKNLAVFGGAILMKSNSNNNRLYKVSSFYGNHTQGIFKGFNAGKPSVEVNGKNNVVEKCEIAFSAATGVRLGGSSNKLENNYIHDFNYLGSYDAPLVARGGTDNKILRNTIFNAGRDGINFNGNRCEIGYNDVSRSNLINDDCALFYTVGGPQNTEIHHNWFHDAEGRGKLKKAAGIYLDNDAEAFSVHHNVVWNVEWTNVQINWDGKDLDIFNNTLVKAKGGTMGAWHKAGTKFTNVKVWNNITDRKVTDQAGNQETEVTWEPQSDKQNNLIDKNSFVNHAGNNFKLKPNAKAVDYGRVINGITNGYKGKAPDVGAYELGDNWVPGINWNPEFGPTGLGCYGLPGESCNNPDTGGDASRPDANLDDGIYYIENPYDNKKLNSPNGRTVDLANTSADSAKWEIVKLGNYYTIKNLRNNEYFEVPYAACEKNDTTQNPNLNFGTWTEATANHQKWSITKVGEDYFLEPLHCSKVVDRNNGNTMHLWAFQKGNKNQNWKIVSAEEKCNIDSEISNLAITNTTETSLTLAFDEIKNVSKYELRAWVKGQFTGNINTPAALVYKGGNSSPLTIEGLEAGTPYTLVLRAICASGGTTKLVQIDATTLRGKEACNNQVIIENFKVKSSTNSSITVTFTDLLNVKTYELRAWPKGQFTGNINSPRATSYEGSSIPEMTIDGLQQGTEYTLVLRAICNARVTTQLVTLNGFTKSSFARKEVSKANEVLVYPNPLKLEKITVSFGNSNQSSRILIYDTTGKMIFNKITDKNAVNLNRSDFGSTGIYFIKVEQHNKTITKKVIIQ</sequence>
<accession>A0A238U573</accession>
<dbReference type="CDD" id="cd00161">
    <property type="entry name" value="beta-trefoil_Ricin-like"/>
    <property type="match status" value="1"/>
</dbReference>
<dbReference type="SMART" id="SM00060">
    <property type="entry name" value="FN3"/>
    <property type="match status" value="2"/>
</dbReference>
<dbReference type="InterPro" id="IPR026444">
    <property type="entry name" value="Secre_tail"/>
</dbReference>
<dbReference type="AlphaFoldDB" id="A0A238U573"/>
<evidence type="ECO:0000256" key="1">
    <source>
        <dbReference type="ARBA" id="ARBA00022729"/>
    </source>
</evidence>
<gene>
    <name evidence="3" type="ORF">TJEJU_0573</name>
</gene>
<evidence type="ECO:0000313" key="3">
    <source>
        <dbReference type="EMBL" id="SNR14353.1"/>
    </source>
</evidence>
<dbReference type="Pfam" id="PF18962">
    <property type="entry name" value="Por_Secre_tail"/>
    <property type="match status" value="1"/>
</dbReference>
<dbReference type="RefSeq" id="WP_162288547.1">
    <property type="nucleotide sequence ID" value="NZ_LT899436.1"/>
</dbReference>
<dbReference type="PROSITE" id="PS50853">
    <property type="entry name" value="FN3"/>
    <property type="match status" value="2"/>
</dbReference>
<dbReference type="InterPro" id="IPR035992">
    <property type="entry name" value="Ricin_B-like_lectins"/>
</dbReference>
<evidence type="ECO:0000313" key="4">
    <source>
        <dbReference type="Proteomes" id="UP000215214"/>
    </source>
</evidence>
<dbReference type="InterPro" id="IPR006626">
    <property type="entry name" value="PbH1"/>
</dbReference>
<dbReference type="Pfam" id="PF14200">
    <property type="entry name" value="RicinB_lectin_2"/>
    <property type="match status" value="1"/>
</dbReference>
<dbReference type="SUPFAM" id="SSF50370">
    <property type="entry name" value="Ricin B-like lectins"/>
    <property type="match status" value="1"/>
</dbReference>
<dbReference type="InterPro" id="IPR012334">
    <property type="entry name" value="Pectin_lyas_fold"/>
</dbReference>
<reference evidence="3 4" key="1">
    <citation type="submission" date="2017-07" db="EMBL/GenBank/DDBJ databases">
        <authorList>
            <person name="Sun Z.S."/>
            <person name="Albrecht U."/>
            <person name="Echele G."/>
            <person name="Lee C.C."/>
        </authorList>
    </citation>
    <scope>NUCLEOTIDE SEQUENCE [LARGE SCALE GENOMIC DNA]</scope>
    <source>
        <strain evidence="4">type strain: KCTC 22618</strain>
    </source>
</reference>
<dbReference type="InterPro" id="IPR036116">
    <property type="entry name" value="FN3_sf"/>
</dbReference>
<dbReference type="Gene3D" id="2.60.40.10">
    <property type="entry name" value="Immunoglobulins"/>
    <property type="match status" value="2"/>
</dbReference>
<dbReference type="Proteomes" id="UP000215214">
    <property type="component" value="Chromosome TJEJU"/>
</dbReference>
<dbReference type="PANTHER" id="PTHR36453:SF1">
    <property type="entry name" value="RIGHT HANDED BETA HELIX DOMAIN-CONTAINING PROTEIN"/>
    <property type="match status" value="1"/>
</dbReference>